<reference evidence="2" key="1">
    <citation type="submission" date="2022-11" db="UniProtKB">
        <authorList>
            <consortium name="WormBaseParasite"/>
        </authorList>
    </citation>
    <scope>IDENTIFICATION</scope>
</reference>
<name>A0A914HMP2_GLORO</name>
<evidence type="ECO:0000313" key="1">
    <source>
        <dbReference type="Proteomes" id="UP000887572"/>
    </source>
</evidence>
<organism evidence="1 2">
    <name type="scientific">Globodera rostochiensis</name>
    <name type="common">Golden nematode worm</name>
    <name type="synonym">Heterodera rostochiensis</name>
    <dbReference type="NCBI Taxonomy" id="31243"/>
    <lineage>
        <taxon>Eukaryota</taxon>
        <taxon>Metazoa</taxon>
        <taxon>Ecdysozoa</taxon>
        <taxon>Nematoda</taxon>
        <taxon>Chromadorea</taxon>
        <taxon>Rhabditida</taxon>
        <taxon>Tylenchina</taxon>
        <taxon>Tylenchomorpha</taxon>
        <taxon>Tylenchoidea</taxon>
        <taxon>Heteroderidae</taxon>
        <taxon>Heteroderinae</taxon>
        <taxon>Globodera</taxon>
    </lineage>
</organism>
<dbReference type="AlphaFoldDB" id="A0A914HMP2"/>
<proteinExistence type="predicted"/>
<protein>
    <submittedName>
        <fullName evidence="2">Uncharacterized protein</fullName>
    </submittedName>
</protein>
<sequence length="138" mass="15235">MIPDKIFLRPRQQQLPSHPPIISAKQPDWPRETNCGLIMGVGIGVHSWEPTTHRSSASINCCAHHNCTNFHYFDFNSAFVPMLYAVLSGLSECTSLSTATDKHRTSTHATVSKFTNCATAVGAKASKVFRTRNISISF</sequence>
<evidence type="ECO:0000313" key="2">
    <source>
        <dbReference type="WBParaSite" id="Gr19_v10_g2202.t1"/>
    </source>
</evidence>
<dbReference type="Proteomes" id="UP000887572">
    <property type="component" value="Unplaced"/>
</dbReference>
<keyword evidence="1" id="KW-1185">Reference proteome</keyword>
<accession>A0A914HMP2</accession>
<dbReference type="WBParaSite" id="Gr19_v10_g2202.t1">
    <property type="protein sequence ID" value="Gr19_v10_g2202.t1"/>
    <property type="gene ID" value="Gr19_v10_g2202"/>
</dbReference>